<dbReference type="PROSITE" id="PS50157">
    <property type="entry name" value="ZINC_FINGER_C2H2_2"/>
    <property type="match status" value="4"/>
</dbReference>
<keyword evidence="8" id="KW-0539">Nucleus</keyword>
<keyword evidence="2" id="KW-0479">Metal-binding</keyword>
<evidence type="ECO:0000256" key="5">
    <source>
        <dbReference type="ARBA" id="ARBA00022833"/>
    </source>
</evidence>
<evidence type="ECO:0000256" key="4">
    <source>
        <dbReference type="ARBA" id="ARBA00022771"/>
    </source>
</evidence>
<evidence type="ECO:0000256" key="2">
    <source>
        <dbReference type="ARBA" id="ARBA00022723"/>
    </source>
</evidence>
<evidence type="ECO:0000313" key="12">
    <source>
        <dbReference type="Proteomes" id="UP000887116"/>
    </source>
</evidence>
<gene>
    <name evidence="11" type="ORF">TNCT_493651</name>
</gene>
<feature type="domain" description="C2H2-type" evidence="10">
    <location>
        <begin position="12"/>
        <end position="34"/>
    </location>
</feature>
<accession>A0A8X6JKP1</accession>
<dbReference type="SMART" id="SM00355">
    <property type="entry name" value="ZnF_C2H2"/>
    <property type="match status" value="4"/>
</dbReference>
<dbReference type="InterPro" id="IPR036236">
    <property type="entry name" value="Znf_C2H2_sf"/>
</dbReference>
<dbReference type="SUPFAM" id="SSF57667">
    <property type="entry name" value="beta-beta-alpha zinc fingers"/>
    <property type="match status" value="2"/>
</dbReference>
<feature type="domain" description="C2H2-type" evidence="10">
    <location>
        <begin position="96"/>
        <end position="123"/>
    </location>
</feature>
<keyword evidence="4 9" id="KW-0863">Zinc-finger</keyword>
<keyword evidence="6" id="KW-0805">Transcription regulation</keyword>
<proteinExistence type="predicted"/>
<evidence type="ECO:0000256" key="9">
    <source>
        <dbReference type="PROSITE-ProRule" id="PRU00042"/>
    </source>
</evidence>
<dbReference type="OrthoDB" id="6077919at2759"/>
<dbReference type="InterPro" id="IPR013087">
    <property type="entry name" value="Znf_C2H2_type"/>
</dbReference>
<organism evidence="11 12">
    <name type="scientific">Trichonephila clavata</name>
    <name type="common">Joro spider</name>
    <name type="synonym">Nephila clavata</name>
    <dbReference type="NCBI Taxonomy" id="2740835"/>
    <lineage>
        <taxon>Eukaryota</taxon>
        <taxon>Metazoa</taxon>
        <taxon>Ecdysozoa</taxon>
        <taxon>Arthropoda</taxon>
        <taxon>Chelicerata</taxon>
        <taxon>Arachnida</taxon>
        <taxon>Araneae</taxon>
        <taxon>Araneomorphae</taxon>
        <taxon>Entelegynae</taxon>
        <taxon>Araneoidea</taxon>
        <taxon>Nephilidae</taxon>
        <taxon>Trichonephila</taxon>
    </lineage>
</organism>
<protein>
    <recommendedName>
        <fullName evidence="10">C2H2-type domain-containing protein</fullName>
    </recommendedName>
</protein>
<dbReference type="GO" id="GO:0005634">
    <property type="term" value="C:nucleus"/>
    <property type="evidence" value="ECO:0007669"/>
    <property type="project" value="UniProtKB-SubCell"/>
</dbReference>
<dbReference type="EMBL" id="BMAO01009188">
    <property type="protein sequence ID" value="GFR29228.1"/>
    <property type="molecule type" value="Genomic_DNA"/>
</dbReference>
<dbReference type="FunFam" id="3.30.160.60:FF:000100">
    <property type="entry name" value="Zinc finger 45-like"/>
    <property type="match status" value="1"/>
</dbReference>
<evidence type="ECO:0000256" key="7">
    <source>
        <dbReference type="ARBA" id="ARBA00023163"/>
    </source>
</evidence>
<keyword evidence="3" id="KW-0677">Repeat</keyword>
<evidence type="ECO:0000256" key="8">
    <source>
        <dbReference type="ARBA" id="ARBA00023242"/>
    </source>
</evidence>
<dbReference type="InterPro" id="IPR050636">
    <property type="entry name" value="C2H2-ZF_domain-containing"/>
</dbReference>
<dbReference type="Pfam" id="PF00096">
    <property type="entry name" value="zf-C2H2"/>
    <property type="match status" value="2"/>
</dbReference>
<keyword evidence="12" id="KW-1185">Reference proteome</keyword>
<dbReference type="Proteomes" id="UP000887116">
    <property type="component" value="Unassembled WGS sequence"/>
</dbReference>
<keyword evidence="5" id="KW-0862">Zinc</keyword>
<feature type="domain" description="C2H2-type" evidence="10">
    <location>
        <begin position="68"/>
        <end position="95"/>
    </location>
</feature>
<dbReference type="Pfam" id="PF12874">
    <property type="entry name" value="zf-met"/>
    <property type="match status" value="1"/>
</dbReference>
<evidence type="ECO:0000256" key="6">
    <source>
        <dbReference type="ARBA" id="ARBA00023015"/>
    </source>
</evidence>
<sequence length="196" mass="23326">MTPERSGEEPKYDCDTCHRTFQFRRHYLKHMQVHKETPFDKNSEYVAAFNSNIQCLDHLRTHEQESTLKCMYCSESLSSPDTRRVHENNHTRGNPFICEVCHKKYETKGSLQRHLLLHGSERLINSGVCSGGYPHKDKTENPFHHHKGEKQFKCHICGEFFNYKRDLKEHQETHNNEKLHSCPDLFFYQQWGNPYN</sequence>
<evidence type="ECO:0000256" key="3">
    <source>
        <dbReference type="ARBA" id="ARBA00022737"/>
    </source>
</evidence>
<name>A0A8X6JKP1_TRICU</name>
<reference evidence="11" key="1">
    <citation type="submission" date="2020-07" db="EMBL/GenBank/DDBJ databases">
        <title>Multicomponent nature underlies the extraordinary mechanical properties of spider dragline silk.</title>
        <authorList>
            <person name="Kono N."/>
            <person name="Nakamura H."/>
            <person name="Mori M."/>
            <person name="Yoshida Y."/>
            <person name="Ohtoshi R."/>
            <person name="Malay A.D."/>
            <person name="Moran D.A.P."/>
            <person name="Tomita M."/>
            <person name="Numata K."/>
            <person name="Arakawa K."/>
        </authorList>
    </citation>
    <scope>NUCLEOTIDE SEQUENCE</scope>
</reference>
<evidence type="ECO:0000256" key="1">
    <source>
        <dbReference type="ARBA" id="ARBA00004123"/>
    </source>
</evidence>
<dbReference type="PROSITE" id="PS00028">
    <property type="entry name" value="ZINC_FINGER_C2H2_1"/>
    <property type="match status" value="4"/>
</dbReference>
<comment type="subcellular location">
    <subcellularLocation>
        <location evidence="1">Nucleus</location>
    </subcellularLocation>
</comment>
<comment type="caution">
    <text evidence="11">The sequence shown here is derived from an EMBL/GenBank/DDBJ whole genome shotgun (WGS) entry which is preliminary data.</text>
</comment>
<keyword evidence="7" id="KW-0804">Transcription</keyword>
<dbReference type="GO" id="GO:0008270">
    <property type="term" value="F:zinc ion binding"/>
    <property type="evidence" value="ECO:0007669"/>
    <property type="project" value="UniProtKB-KW"/>
</dbReference>
<dbReference type="PANTHER" id="PTHR47772:SF13">
    <property type="entry name" value="GASTRULA ZINC FINGER PROTEIN XLCGF49.1-LIKE-RELATED"/>
    <property type="match status" value="1"/>
</dbReference>
<evidence type="ECO:0000313" key="11">
    <source>
        <dbReference type="EMBL" id="GFR29228.1"/>
    </source>
</evidence>
<evidence type="ECO:0000259" key="10">
    <source>
        <dbReference type="PROSITE" id="PS50157"/>
    </source>
</evidence>
<dbReference type="PANTHER" id="PTHR47772">
    <property type="entry name" value="ZINC FINGER PROTEIN 200"/>
    <property type="match status" value="1"/>
</dbReference>
<feature type="domain" description="C2H2-type" evidence="10">
    <location>
        <begin position="152"/>
        <end position="179"/>
    </location>
</feature>
<dbReference type="Gene3D" id="3.30.160.60">
    <property type="entry name" value="Classic Zinc Finger"/>
    <property type="match status" value="2"/>
</dbReference>
<dbReference type="AlphaFoldDB" id="A0A8X6JKP1"/>